<evidence type="ECO:0000313" key="3">
    <source>
        <dbReference type="Proteomes" id="UP000011682"/>
    </source>
</evidence>
<protein>
    <submittedName>
        <fullName evidence="2">Prepilin-type methylation domain protein</fullName>
    </submittedName>
</protein>
<dbReference type="eggNOG" id="COG4966">
    <property type="taxonomic scope" value="Bacteria"/>
</dbReference>
<feature type="transmembrane region" description="Helical" evidence="1">
    <location>
        <begin position="12"/>
        <end position="34"/>
    </location>
</feature>
<accession>S9P313</accession>
<sequence>MKRRVPSPALRGFTLLELVVASSLSLIVLAAALWSAAELQRRGTFEESLMEAQNTLRAVREMLVVELQRAGMGVGSARMVFGKQQTSLADDVRYAINVSPAERFDGTGAFPADTNFAPPTGSYADRISDVLQVWSWDSEAMNGANPIGMVPLTLCTHAANASDLYRSGNELCASTVPVGLMNRLVMVVKPETRIACVMRVTAVNQDASAPYARIVVSPGLTGSQPSVNNPCMSLAAGERPNDGTLDYWGADRSGGFILLMRGSAFRVNWKTGTPVLERRDISSVVNPGTAPQWVTLSRDVEMIRLRLGVMEDLKQPKSPVLWFPETTPERPHLEQCTDATCKDLVPGGAWVADPINSPTARDALMSRVRMVQVQVITRTARLDSSLIRKDGTGAYIPDADKHPQDGYKRRSSTLEIMPRNFALAGVLQ</sequence>
<dbReference type="RefSeq" id="WP_002620921.1">
    <property type="nucleotide sequence ID" value="NZ_ANAH02000066.1"/>
</dbReference>
<name>S9P313_CYSF2</name>
<dbReference type="EMBL" id="ANAH02000066">
    <property type="protein sequence ID" value="EPX56607.1"/>
    <property type="molecule type" value="Genomic_DNA"/>
</dbReference>
<evidence type="ECO:0000313" key="2">
    <source>
        <dbReference type="EMBL" id="EPX56607.1"/>
    </source>
</evidence>
<reference evidence="2" key="1">
    <citation type="submission" date="2013-05" db="EMBL/GenBank/DDBJ databases">
        <title>Genome assembly of Cystobacter fuscus DSM 2262.</title>
        <authorList>
            <person name="Sharma G."/>
            <person name="Khatri I."/>
            <person name="Kaur C."/>
            <person name="Mayilraj S."/>
            <person name="Subramanian S."/>
        </authorList>
    </citation>
    <scope>NUCLEOTIDE SEQUENCE [LARGE SCALE GENOMIC DNA]</scope>
    <source>
        <strain evidence="2">DSM 2262</strain>
    </source>
</reference>
<gene>
    <name evidence="2" type="ORF">D187_007949</name>
</gene>
<keyword evidence="3" id="KW-1185">Reference proteome</keyword>
<dbReference type="InterPro" id="IPR012902">
    <property type="entry name" value="N_methyl_site"/>
</dbReference>
<keyword evidence="1" id="KW-1133">Transmembrane helix</keyword>
<keyword evidence="1" id="KW-0812">Transmembrane</keyword>
<comment type="caution">
    <text evidence="2">The sequence shown here is derived from an EMBL/GenBank/DDBJ whole genome shotgun (WGS) entry which is preliminary data.</text>
</comment>
<dbReference type="AlphaFoldDB" id="S9P313"/>
<dbReference type="PROSITE" id="PS00409">
    <property type="entry name" value="PROKAR_NTER_METHYL"/>
    <property type="match status" value="1"/>
</dbReference>
<organism evidence="2 3">
    <name type="scientific">Cystobacter fuscus (strain ATCC 25194 / DSM 2262 / NBRC 100088 / M29)</name>
    <dbReference type="NCBI Taxonomy" id="1242864"/>
    <lineage>
        <taxon>Bacteria</taxon>
        <taxon>Pseudomonadati</taxon>
        <taxon>Myxococcota</taxon>
        <taxon>Myxococcia</taxon>
        <taxon>Myxococcales</taxon>
        <taxon>Cystobacterineae</taxon>
        <taxon>Archangiaceae</taxon>
        <taxon>Cystobacter</taxon>
    </lineage>
</organism>
<dbReference type="Proteomes" id="UP000011682">
    <property type="component" value="Unassembled WGS sequence"/>
</dbReference>
<dbReference type="OrthoDB" id="5383395at2"/>
<evidence type="ECO:0000256" key="1">
    <source>
        <dbReference type="SAM" id="Phobius"/>
    </source>
</evidence>
<keyword evidence="1" id="KW-0472">Membrane</keyword>
<dbReference type="NCBIfam" id="TIGR02532">
    <property type="entry name" value="IV_pilin_GFxxxE"/>
    <property type="match status" value="1"/>
</dbReference>
<proteinExistence type="predicted"/>